<evidence type="ECO:0000313" key="12">
    <source>
        <dbReference type="EnsemblPlants" id="Solyc02g077960.2.1"/>
    </source>
</evidence>
<proteinExistence type="predicted"/>
<name>A0A3Q7FQM1_SOLLC</name>
<feature type="compositionally biased region" description="Low complexity" evidence="10">
    <location>
        <begin position="273"/>
        <end position="296"/>
    </location>
</feature>
<dbReference type="GO" id="GO:0005634">
    <property type="term" value="C:nucleus"/>
    <property type="evidence" value="ECO:0007669"/>
    <property type="project" value="UniProtKB-SubCell"/>
</dbReference>
<keyword evidence="5 8" id="KW-0238">DNA-binding</keyword>
<keyword evidence="13" id="KW-1185">Reference proteome</keyword>
<evidence type="ECO:0000256" key="9">
    <source>
        <dbReference type="RuleBase" id="RU369094"/>
    </source>
</evidence>
<dbReference type="Gramene" id="Solyc02g077960.2.1">
    <property type="protein sequence ID" value="Solyc02g077960.2.1"/>
    <property type="gene ID" value="Solyc02g077960.2"/>
</dbReference>
<dbReference type="InParanoid" id="A0A3Q7FQM1"/>
<evidence type="ECO:0000256" key="10">
    <source>
        <dbReference type="SAM" id="MobiDB-lite"/>
    </source>
</evidence>
<dbReference type="PROSITE" id="PS01361">
    <property type="entry name" value="ZF_DOF_1"/>
    <property type="match status" value="1"/>
</dbReference>
<dbReference type="PANTHER" id="PTHR31992">
    <property type="entry name" value="DOF ZINC FINGER PROTEIN DOF1.4-RELATED"/>
    <property type="match status" value="1"/>
</dbReference>
<feature type="region of interest" description="Disordered" evidence="10">
    <location>
        <begin position="1"/>
        <end position="56"/>
    </location>
</feature>
<dbReference type="AlphaFoldDB" id="A0A3Q7FQM1"/>
<evidence type="ECO:0000256" key="4">
    <source>
        <dbReference type="ARBA" id="ARBA00023015"/>
    </source>
</evidence>
<keyword evidence="3 9" id="KW-0862">Zinc</keyword>
<dbReference type="Proteomes" id="UP000004994">
    <property type="component" value="Chromosome 2"/>
</dbReference>
<reference evidence="12" key="2">
    <citation type="submission" date="2019-01" db="UniProtKB">
        <authorList>
            <consortium name="EnsemblPlants"/>
        </authorList>
    </citation>
    <scope>IDENTIFICATION</scope>
    <source>
        <strain evidence="12">cv. Heinz 1706</strain>
    </source>
</reference>
<dbReference type="OMA" id="MKMPENN"/>
<dbReference type="GO" id="GO:0008270">
    <property type="term" value="F:zinc ion binding"/>
    <property type="evidence" value="ECO:0007669"/>
    <property type="project" value="UniProtKB-KW"/>
</dbReference>
<organism evidence="12">
    <name type="scientific">Solanum lycopersicum</name>
    <name type="common">Tomato</name>
    <name type="synonym">Lycopersicon esculentum</name>
    <dbReference type="NCBI Taxonomy" id="4081"/>
    <lineage>
        <taxon>Eukaryota</taxon>
        <taxon>Viridiplantae</taxon>
        <taxon>Streptophyta</taxon>
        <taxon>Embryophyta</taxon>
        <taxon>Tracheophyta</taxon>
        <taxon>Spermatophyta</taxon>
        <taxon>Magnoliopsida</taxon>
        <taxon>eudicotyledons</taxon>
        <taxon>Gunneridae</taxon>
        <taxon>Pentapetalae</taxon>
        <taxon>asterids</taxon>
        <taxon>lamiids</taxon>
        <taxon>Solanales</taxon>
        <taxon>Solanaceae</taxon>
        <taxon>Solanoideae</taxon>
        <taxon>Solaneae</taxon>
        <taxon>Solanum</taxon>
        <taxon>Solanum subgen. Lycopersicon</taxon>
    </lineage>
</organism>
<evidence type="ECO:0000256" key="6">
    <source>
        <dbReference type="ARBA" id="ARBA00023163"/>
    </source>
</evidence>
<feature type="region of interest" description="Disordered" evidence="10">
    <location>
        <begin position="99"/>
        <end position="130"/>
    </location>
</feature>
<keyword evidence="4 9" id="KW-0805">Transcription regulation</keyword>
<keyword evidence="7 8" id="KW-0539">Nucleus</keyword>
<dbReference type="InterPro" id="IPR045174">
    <property type="entry name" value="Dof"/>
</dbReference>
<dbReference type="GO" id="GO:0003700">
    <property type="term" value="F:DNA-binding transcription factor activity"/>
    <property type="evidence" value="ECO:0007669"/>
    <property type="project" value="UniProtKB-UniRule"/>
</dbReference>
<dbReference type="GO" id="GO:0003677">
    <property type="term" value="F:DNA binding"/>
    <property type="evidence" value="ECO:0007669"/>
    <property type="project" value="UniProtKB-UniRule"/>
</dbReference>
<evidence type="ECO:0000256" key="7">
    <source>
        <dbReference type="ARBA" id="ARBA00023242"/>
    </source>
</evidence>
<evidence type="ECO:0000313" key="13">
    <source>
        <dbReference type="Proteomes" id="UP000004994"/>
    </source>
</evidence>
<keyword evidence="6 9" id="KW-0804">Transcription</keyword>
<keyword evidence="2 8" id="KW-0863">Zinc-finger</keyword>
<dbReference type="InterPro" id="IPR003851">
    <property type="entry name" value="Znf_Dof"/>
</dbReference>
<evidence type="ECO:0000256" key="1">
    <source>
        <dbReference type="ARBA" id="ARBA00022723"/>
    </source>
</evidence>
<feature type="domain" description="Dof-type" evidence="11">
    <location>
        <begin position="53"/>
        <end position="107"/>
    </location>
</feature>
<comment type="subcellular location">
    <subcellularLocation>
        <location evidence="8 9">Nucleus</location>
    </subcellularLocation>
</comment>
<dbReference type="STRING" id="4081.A0A3Q7FQM1"/>
<dbReference type="Pfam" id="PF02701">
    <property type="entry name" value="Zn_ribbon_Dof"/>
    <property type="match status" value="1"/>
</dbReference>
<reference evidence="12" key="1">
    <citation type="journal article" date="2012" name="Nature">
        <title>The tomato genome sequence provides insights into fleshy fruit evolution.</title>
        <authorList>
            <consortium name="Tomato Genome Consortium"/>
        </authorList>
    </citation>
    <scope>NUCLEOTIDE SEQUENCE [LARGE SCALE GENOMIC DNA]</scope>
    <source>
        <strain evidence="12">cv. Heinz 1706</strain>
    </source>
</reference>
<protein>
    <recommendedName>
        <fullName evidence="9">Dof zinc finger protein</fullName>
    </recommendedName>
</protein>
<evidence type="ECO:0000256" key="5">
    <source>
        <dbReference type="ARBA" id="ARBA00023125"/>
    </source>
</evidence>
<evidence type="ECO:0000256" key="2">
    <source>
        <dbReference type="ARBA" id="ARBA00022771"/>
    </source>
</evidence>
<evidence type="ECO:0000256" key="3">
    <source>
        <dbReference type="ARBA" id="ARBA00022833"/>
    </source>
</evidence>
<feature type="region of interest" description="Disordered" evidence="10">
    <location>
        <begin position="273"/>
        <end position="314"/>
    </location>
</feature>
<dbReference type="PANTHER" id="PTHR31992:SF108">
    <property type="entry name" value="DOF ZINC FINGER PROTEIN"/>
    <property type="match status" value="1"/>
</dbReference>
<evidence type="ECO:0000256" key="8">
    <source>
        <dbReference type="PROSITE-ProRule" id="PRU00071"/>
    </source>
</evidence>
<keyword evidence="1 9" id="KW-0479">Metal-binding</keyword>
<dbReference type="PaxDb" id="4081-Solyc02g077960.1.1"/>
<feature type="compositionally biased region" description="Low complexity" evidence="10">
    <location>
        <begin position="115"/>
        <end position="124"/>
    </location>
</feature>
<accession>A0A3Q7FQM1</accession>
<evidence type="ECO:0000259" key="11">
    <source>
        <dbReference type="PROSITE" id="PS50884"/>
    </source>
</evidence>
<feature type="compositionally biased region" description="Basic and acidic residues" evidence="10">
    <location>
        <begin position="7"/>
        <end position="16"/>
    </location>
</feature>
<sequence>MKFLFSIKEKVEKSEMEDQLGGRSSGENDRNQQQRRMKMPENNSASPAQPPPQKCPRCDSNNTKFCYYNNYSLTQPRYFCKTCRRYWTQGGTLRNVPVGGGCRKGKRTMKGGGSSSSAGESSSSRSHHQVLYPPQIPNLSAAAAAFFSGNNSRSQPPPLPSMSSLYTGAAGGGGFLSSLAAMQSMSQLSQGINNQSQLGVISGTNNNNNQFGNFNIPTPPPKVQIDQQMESTGFYQKPNLESSFFPSDQTLQFQPARPLGSWTQRFINNNNNNIWPNNSASNTSSGAASSSAANASLGPNDHQWPDLPGFGPSP</sequence>
<dbReference type="EnsemblPlants" id="Solyc02g077960.2.1">
    <property type="protein sequence ID" value="Solyc02g077960.2.1"/>
    <property type="gene ID" value="Solyc02g077960.2"/>
</dbReference>
<comment type="function">
    <text evidence="9">Transcription factor that binds specifically to a 5'-AA[AG]G-3' consensus core sequence.</text>
</comment>
<dbReference type="PROSITE" id="PS50884">
    <property type="entry name" value="ZF_DOF_2"/>
    <property type="match status" value="1"/>
</dbReference>